<dbReference type="Pfam" id="PF00307">
    <property type="entry name" value="CH"/>
    <property type="match status" value="1"/>
</dbReference>
<dbReference type="FunFam" id="3.30.920.20:FF:000001">
    <property type="entry name" value="Microtubule-actin cross-linking factor 1"/>
    <property type="match status" value="1"/>
</dbReference>
<evidence type="ECO:0000256" key="5">
    <source>
        <dbReference type="SAM" id="Coils"/>
    </source>
</evidence>
<dbReference type="SUPFAM" id="SSF47576">
    <property type="entry name" value="Calponin-homology domain, CH-domain"/>
    <property type="match status" value="2"/>
</dbReference>
<feature type="region of interest" description="Disordered" evidence="6">
    <location>
        <begin position="1569"/>
        <end position="1619"/>
    </location>
</feature>
<dbReference type="PROSITE" id="PS00018">
    <property type="entry name" value="EF_HAND_1"/>
    <property type="match status" value="2"/>
</dbReference>
<feature type="coiled-coil region" evidence="5">
    <location>
        <begin position="787"/>
        <end position="814"/>
    </location>
</feature>
<dbReference type="GO" id="GO:0005886">
    <property type="term" value="C:plasma membrane"/>
    <property type="evidence" value="ECO:0007669"/>
    <property type="project" value="UniProtKB-SubCell"/>
</dbReference>
<dbReference type="FunFam" id="1.20.58.60:FF:000040">
    <property type="entry name" value="Short stop, isoform N"/>
    <property type="match status" value="1"/>
</dbReference>
<keyword evidence="5" id="KW-0175">Coiled coil</keyword>
<dbReference type="InterPro" id="IPR018247">
    <property type="entry name" value="EF_Hand_1_Ca_BS"/>
</dbReference>
<proteinExistence type="predicted"/>
<keyword evidence="11" id="KW-1185">Reference proteome</keyword>
<protein>
    <recommendedName>
        <fullName evidence="12">Dystonin</fullName>
    </recommendedName>
</protein>
<dbReference type="SMART" id="SM00054">
    <property type="entry name" value="EFh"/>
    <property type="match status" value="2"/>
</dbReference>
<dbReference type="InterPro" id="IPR002017">
    <property type="entry name" value="Spectrin_repeat"/>
</dbReference>
<dbReference type="EMBL" id="CAEY01000277">
    <property type="status" value="NOT_ANNOTATED_CDS"/>
    <property type="molecule type" value="Genomic_DNA"/>
</dbReference>
<keyword evidence="3" id="KW-0106">Calcium</keyword>
<organism evidence="10 11">
    <name type="scientific">Tetranychus urticae</name>
    <name type="common">Two-spotted spider mite</name>
    <dbReference type="NCBI Taxonomy" id="32264"/>
    <lineage>
        <taxon>Eukaryota</taxon>
        <taxon>Metazoa</taxon>
        <taxon>Ecdysozoa</taxon>
        <taxon>Arthropoda</taxon>
        <taxon>Chelicerata</taxon>
        <taxon>Arachnida</taxon>
        <taxon>Acari</taxon>
        <taxon>Acariformes</taxon>
        <taxon>Trombidiformes</taxon>
        <taxon>Prostigmata</taxon>
        <taxon>Eleutherengona</taxon>
        <taxon>Raphignathae</taxon>
        <taxon>Tetranychoidea</taxon>
        <taxon>Tetranychidae</taxon>
        <taxon>Tetranychus</taxon>
    </lineage>
</organism>
<dbReference type="PROSITE" id="PS51460">
    <property type="entry name" value="GAR"/>
    <property type="match status" value="1"/>
</dbReference>
<dbReference type="PROSITE" id="PS50021">
    <property type="entry name" value="CH"/>
    <property type="match status" value="1"/>
</dbReference>
<dbReference type="GO" id="GO:0005509">
    <property type="term" value="F:calcium ion binding"/>
    <property type="evidence" value="ECO:0007669"/>
    <property type="project" value="InterPro"/>
</dbReference>
<feature type="domain" description="GAR" evidence="9">
    <location>
        <begin position="1748"/>
        <end position="1820"/>
    </location>
</feature>
<reference evidence="11" key="1">
    <citation type="submission" date="2011-08" db="EMBL/GenBank/DDBJ databases">
        <authorList>
            <person name="Rombauts S."/>
        </authorList>
    </citation>
    <scope>NUCLEOTIDE SEQUENCE</scope>
    <source>
        <strain evidence="11">London</strain>
    </source>
</reference>
<keyword evidence="2" id="KW-0963">Cytoplasm</keyword>
<evidence type="ECO:0000256" key="2">
    <source>
        <dbReference type="ARBA" id="ARBA00022490"/>
    </source>
</evidence>
<dbReference type="PROSITE" id="PS50222">
    <property type="entry name" value="EF_HAND_2"/>
    <property type="match status" value="2"/>
</dbReference>
<dbReference type="GO" id="GO:0031122">
    <property type="term" value="P:cytoplasmic microtubule organization"/>
    <property type="evidence" value="ECO:0007669"/>
    <property type="project" value="TreeGrafter"/>
</dbReference>
<dbReference type="CDD" id="cd00051">
    <property type="entry name" value="EFh"/>
    <property type="match status" value="1"/>
</dbReference>
<dbReference type="GO" id="GO:0005198">
    <property type="term" value="F:structural molecule activity"/>
    <property type="evidence" value="ECO:0007669"/>
    <property type="project" value="TreeGrafter"/>
</dbReference>
<dbReference type="GO" id="GO:0030056">
    <property type="term" value="C:hemidesmosome"/>
    <property type="evidence" value="ECO:0007669"/>
    <property type="project" value="TreeGrafter"/>
</dbReference>
<dbReference type="PANTHER" id="PTHR23169">
    <property type="entry name" value="ENVOPLAKIN"/>
    <property type="match status" value="1"/>
</dbReference>
<dbReference type="InterPro" id="IPR001715">
    <property type="entry name" value="CH_dom"/>
</dbReference>
<dbReference type="SMART" id="SM00150">
    <property type="entry name" value="SPEC"/>
    <property type="match status" value="13"/>
</dbReference>
<dbReference type="CDD" id="cd00176">
    <property type="entry name" value="SPEC"/>
    <property type="match status" value="7"/>
</dbReference>
<dbReference type="PANTHER" id="PTHR23169:SF23">
    <property type="entry name" value="SHORT STOP, ISOFORM H"/>
    <property type="match status" value="1"/>
</dbReference>
<evidence type="ECO:0008006" key="12">
    <source>
        <dbReference type="Google" id="ProtNLM"/>
    </source>
</evidence>
<dbReference type="Pfam" id="PF00435">
    <property type="entry name" value="Spectrin"/>
    <property type="match status" value="13"/>
</dbReference>
<evidence type="ECO:0000259" key="9">
    <source>
        <dbReference type="PROSITE" id="PS51460"/>
    </source>
</evidence>
<comment type="subcellular location">
    <subcellularLocation>
        <location evidence="1">Cytoplasm</location>
        <location evidence="1">Cytoskeleton</location>
    </subcellularLocation>
</comment>
<evidence type="ECO:0000259" key="8">
    <source>
        <dbReference type="PROSITE" id="PS50222"/>
    </source>
</evidence>
<dbReference type="Gene3D" id="1.20.58.60">
    <property type="match status" value="13"/>
</dbReference>
<evidence type="ECO:0000256" key="1">
    <source>
        <dbReference type="ARBA" id="ARBA00004245"/>
    </source>
</evidence>
<feature type="region of interest" description="Disordered" evidence="6">
    <location>
        <begin position="1887"/>
        <end position="1912"/>
    </location>
</feature>
<dbReference type="Proteomes" id="UP000015104">
    <property type="component" value="Unassembled WGS sequence"/>
</dbReference>
<dbReference type="SUPFAM" id="SSF46966">
    <property type="entry name" value="Spectrin repeat"/>
    <property type="match status" value="8"/>
</dbReference>
<dbReference type="HOGENOM" id="CLU_001588_0_0_1"/>
<dbReference type="eggNOG" id="KOG0516">
    <property type="taxonomic scope" value="Eukaryota"/>
</dbReference>
<dbReference type="GO" id="GO:0045104">
    <property type="term" value="P:intermediate filament cytoskeleton organization"/>
    <property type="evidence" value="ECO:0007669"/>
    <property type="project" value="InterPro"/>
</dbReference>
<dbReference type="InterPro" id="IPR036534">
    <property type="entry name" value="GAR_dom_sf"/>
</dbReference>
<evidence type="ECO:0000259" key="7">
    <source>
        <dbReference type="PROSITE" id="PS50021"/>
    </source>
</evidence>
<dbReference type="InterPro" id="IPR002048">
    <property type="entry name" value="EF_hand_dom"/>
</dbReference>
<sequence length="1912" mass="221282">MFFLSKPDLLDYRDCSGRSNRDNLENAFRIGERDLRIKRVLQPEEVDSKNVDEKGMIKYLTSLYEMFPEPPKRNPYLDDEKIRRAFKDFQECYNSLHSWMVAKDKMFAVLGPIPAEPRIITTQRQQCQVIREEFNTQKKALQRFDDCGEICKRLLERSSMEYKQVDDQMADIHDHWNKLLDQLSGRERALSVASDAASKYQQKISALTQWLEKSEHRLMSLSAIPTDKEQIRQRISEHRALHRDILSKKHDFEDLTEIAQNLMSLIGDDEAQNVVSRLRDVTDRYAKLIKDSENLAHELTDSVESKAFNEALLRWAQRTTEGYPGVKVTDFTNSWKDGLAFNAILHRNRPDLLDYRACSNRDNRGNLENAFRIGERDLGVKRTLEPSEVDSNNVDEKAMIKYIANLYELFPEPPRRNPYLDDEKIRQAFKDFQDCYNSLHSWMVAKDKMFAVLGPIPAEPRIIANQKQQCQVIREEFRTQEKALQRFDDCGDICKRLLDRSSMEYKQVDDQMADIHEHWDRLLDQLSERERTLSIASDAASKYHQKIAALTQWLDNSEHRLMSLSKIPTDQDQIRQRISEHRALHLDILSKKHDFEDLTEIAQNLMSLIGDDEAQMVVDRLRGVTDRYAKLVEDSENFLHLLSDYHESLGSFVLSFEDILAWIEEIDSRLDRFRALSVYLDKLREQLDELDEINEEIEEHQKQIIEVNNTGQEVMKHASGGDAIQIKEKLNALNARYDELANKASEKLRQAQDALPLCDNFHSAHDRLNTWMDESERALKSSASLSLNVQEATIQRLEAELPKYRSLLEQINHLGPQLGAISPGQGAAAVDNMVNRANRRFEAICEQIQIISRQNELENASLRLGQFRHALDEFLTWMSRTEMALDEIKPTFADAQVIEVDTAKLKVLINDIAAHQTNVDTLNRAGKMLIESDRGSEEASATAAELNKLNTRWQQLQDKAAQRQRELEDILKEVMAFNQEIQDLLMWLSDIDGQFVASKPVGGLPETAREQLNRFMELYSELDVNRHKLESVLKQGQEYLKKAPESNTPTLQHNLKTLKTRWDSILNRANDRKIKLEIALREATEFHEAVQEFVEWLSSAEKYLNNMGPVSLVMEHILPQIEEHKNFQKDVSNHRETMLNLDKKGTHLKYFSQKQDVIIIKNLLVSVQHRWERVVGKAAERTRALDRGYKEAREFHDAWSSLISWLKNAEEQLDNYQPAGNDPERIKLHLMKHKEFQRALGAKQSTYDATIKLGRTLKDKCPKSDVPILNDMIEELKQRWNSACAKSVDRQRKLEEALLFSGQFKDAVQALIDWLDKAKGRLGLDRLHGDLDTVTVLVEQHRAFQDDLKSRQKNMTTVKKTANDLLDSATPSDAALIREQLVTLDSRWEEVVRMSDAKQRCLEAALKQAEELHKAVHQNLEWLSDAEMKLRNAGPLPDDEETTKQQITEHEMFIREMSKQEVNKDSTISLAEDILAKCHPDAVSVIRHWITIIQSRWEEISNWAKQREAKLKEHLRSLRDLMSILEELLAWLRKAEADLLAAESEPLPDDIESLEGLIEEHQKFIDEMSAKQPEVERVTKASSTVPKSKSSDVKGRRSTSKTRDSSINSRAGSEPEIKNPKARELVEKWRNVWLLAMERMRRLQDKLDYIREVERVKNFDFDEWRRRFLGWMNNKKARVMDFFRKIDKDNDGKVTQEDFIEGFLASKFPTSRLEMERVAPIFDRNSDGFIDHKEYLETLRPDRDLPKTEAEIIQDEVQRQVAKCTCVHRYKVFQVGEGKYRFGDSQKLRLVRILRSTVMVRVGGGWVSLDEFLIKNDPCRAKGRTNVELREQFILADGVSQGMAAFKSKPVINPKTGAISTVGPIIKIREKTQLSVPMSRSYRFGGSTSDCSFSDTDSGSKSRPGSRMAVEK</sequence>
<dbReference type="Gene3D" id="3.30.920.20">
    <property type="entry name" value="Gas2-like domain"/>
    <property type="match status" value="1"/>
</dbReference>
<dbReference type="SMART" id="SM00033">
    <property type="entry name" value="CH"/>
    <property type="match status" value="1"/>
</dbReference>
<feature type="domain" description="Calponin-homology (CH)" evidence="7">
    <location>
        <begin position="306"/>
        <end position="411"/>
    </location>
</feature>
<feature type="coiled-coil region" evidence="5">
    <location>
        <begin position="676"/>
        <end position="754"/>
    </location>
</feature>
<name>T1KNN3_TETUR</name>
<dbReference type="GO" id="GO:0005882">
    <property type="term" value="C:intermediate filament"/>
    <property type="evidence" value="ECO:0007669"/>
    <property type="project" value="TreeGrafter"/>
</dbReference>
<evidence type="ECO:0000256" key="3">
    <source>
        <dbReference type="ARBA" id="ARBA00022837"/>
    </source>
</evidence>
<dbReference type="InterPro" id="IPR036872">
    <property type="entry name" value="CH_dom_sf"/>
</dbReference>
<keyword evidence="4" id="KW-0206">Cytoskeleton</keyword>
<dbReference type="Pfam" id="PF02187">
    <property type="entry name" value="GAS2"/>
    <property type="match status" value="1"/>
</dbReference>
<evidence type="ECO:0000313" key="10">
    <source>
        <dbReference type="EnsemblMetazoa" id="tetur16g01590.1"/>
    </source>
</evidence>
<evidence type="ECO:0000313" key="11">
    <source>
        <dbReference type="Proteomes" id="UP000015104"/>
    </source>
</evidence>
<dbReference type="SMART" id="SM00243">
    <property type="entry name" value="GAS2"/>
    <property type="match status" value="1"/>
</dbReference>
<dbReference type="SUPFAM" id="SSF47473">
    <property type="entry name" value="EF-hand"/>
    <property type="match status" value="1"/>
</dbReference>
<evidence type="ECO:0000256" key="4">
    <source>
        <dbReference type="ARBA" id="ARBA00023212"/>
    </source>
</evidence>
<reference evidence="10" key="2">
    <citation type="submission" date="2015-06" db="UniProtKB">
        <authorList>
            <consortium name="EnsemblMetazoa"/>
        </authorList>
    </citation>
    <scope>IDENTIFICATION</scope>
</reference>
<feature type="compositionally biased region" description="Low complexity" evidence="6">
    <location>
        <begin position="1887"/>
        <end position="1899"/>
    </location>
</feature>
<feature type="compositionally biased region" description="Basic and acidic residues" evidence="6">
    <location>
        <begin position="1569"/>
        <end position="1579"/>
    </location>
</feature>
<dbReference type="SUPFAM" id="SSF143575">
    <property type="entry name" value="GAS2 domain-like"/>
    <property type="match status" value="1"/>
</dbReference>
<feature type="domain" description="EF-hand" evidence="8">
    <location>
        <begin position="1710"/>
        <end position="1745"/>
    </location>
</feature>
<accession>T1KNN3</accession>
<dbReference type="STRING" id="32264.T1KNN3"/>
<dbReference type="GO" id="GO:0005737">
    <property type="term" value="C:cytoplasm"/>
    <property type="evidence" value="ECO:0007669"/>
    <property type="project" value="TreeGrafter"/>
</dbReference>
<dbReference type="InterPro" id="IPR043197">
    <property type="entry name" value="Plakin"/>
</dbReference>
<feature type="domain" description="EF-hand" evidence="8">
    <location>
        <begin position="1674"/>
        <end position="1709"/>
    </location>
</feature>
<dbReference type="Gene3D" id="1.10.418.10">
    <property type="entry name" value="Calponin-like domain"/>
    <property type="match status" value="2"/>
</dbReference>
<dbReference type="GO" id="GO:0008017">
    <property type="term" value="F:microtubule binding"/>
    <property type="evidence" value="ECO:0007669"/>
    <property type="project" value="InterPro"/>
</dbReference>
<dbReference type="InterPro" id="IPR011992">
    <property type="entry name" value="EF-hand-dom_pair"/>
</dbReference>
<dbReference type="FunFam" id="1.20.58.60:FF:000001">
    <property type="entry name" value="Microtubule-actin cross-linking factor 1"/>
    <property type="match status" value="3"/>
</dbReference>
<dbReference type="GO" id="GO:0042060">
    <property type="term" value="P:wound healing"/>
    <property type="evidence" value="ECO:0007669"/>
    <property type="project" value="TreeGrafter"/>
</dbReference>
<dbReference type="EnsemblMetazoa" id="tetur16g01590.1">
    <property type="protein sequence ID" value="tetur16g01590.1"/>
    <property type="gene ID" value="tetur16g01590"/>
</dbReference>
<evidence type="ECO:0000256" key="6">
    <source>
        <dbReference type="SAM" id="MobiDB-lite"/>
    </source>
</evidence>
<feature type="coiled-coil region" evidence="5">
    <location>
        <begin position="905"/>
        <end position="980"/>
    </location>
</feature>
<dbReference type="InterPro" id="IPR018159">
    <property type="entry name" value="Spectrin/alpha-actinin"/>
</dbReference>
<dbReference type="Gene3D" id="1.10.238.10">
    <property type="entry name" value="EF-hand"/>
    <property type="match status" value="1"/>
</dbReference>
<dbReference type="InterPro" id="IPR003108">
    <property type="entry name" value="GAR_dom"/>
</dbReference>